<organism evidence="2 3">
    <name type="scientific">Hymenolepis diminuta</name>
    <name type="common">Rat tapeworm</name>
    <dbReference type="NCBI Taxonomy" id="6216"/>
    <lineage>
        <taxon>Eukaryota</taxon>
        <taxon>Metazoa</taxon>
        <taxon>Spiralia</taxon>
        <taxon>Lophotrochozoa</taxon>
        <taxon>Platyhelminthes</taxon>
        <taxon>Cestoda</taxon>
        <taxon>Eucestoda</taxon>
        <taxon>Cyclophyllidea</taxon>
        <taxon>Hymenolepididae</taxon>
        <taxon>Hymenolepis</taxon>
    </lineage>
</organism>
<feature type="region of interest" description="Disordered" evidence="1">
    <location>
        <begin position="236"/>
        <end position="258"/>
    </location>
</feature>
<keyword evidence="3" id="KW-1185">Reference proteome</keyword>
<gene>
    <name evidence="2" type="ORF">WMSIL1_LOCUS516</name>
</gene>
<evidence type="ECO:0000313" key="2">
    <source>
        <dbReference type="EMBL" id="VUZ39023.1"/>
    </source>
</evidence>
<dbReference type="Proteomes" id="UP000321570">
    <property type="component" value="Unassembled WGS sequence"/>
</dbReference>
<accession>A0A564XXQ7</accession>
<evidence type="ECO:0000313" key="3">
    <source>
        <dbReference type="Proteomes" id="UP000321570"/>
    </source>
</evidence>
<evidence type="ECO:0000256" key="1">
    <source>
        <dbReference type="SAM" id="MobiDB-lite"/>
    </source>
</evidence>
<reference evidence="2 3" key="1">
    <citation type="submission" date="2019-07" db="EMBL/GenBank/DDBJ databases">
        <authorList>
            <person name="Jastrzebski P J."/>
            <person name="Paukszto L."/>
            <person name="Jastrzebski P J."/>
        </authorList>
    </citation>
    <scope>NUCLEOTIDE SEQUENCE [LARGE SCALE GENOMIC DNA]</scope>
    <source>
        <strain evidence="2 3">WMS-il1</strain>
    </source>
</reference>
<protein>
    <submittedName>
        <fullName evidence="2">Uncharacterized protein</fullName>
    </submittedName>
</protein>
<feature type="compositionally biased region" description="Basic and acidic residues" evidence="1">
    <location>
        <begin position="240"/>
        <end position="251"/>
    </location>
</feature>
<dbReference type="AlphaFoldDB" id="A0A564XXQ7"/>
<sequence>MDNHTLMGVEDLLKYTQRIFHPVLSSEKDECNQLQKDWSFVVTALEGDSKVNDVEKIARIVKSDCQVTRLGLADKVPYFLVEKDADQKNSTRHNFTVDCNLQICLSIYRYNVTRNVSESINDNNQANSLNRGTIKTNICSQQILPNRMRNQEFIASRGSWILSNVSVIQNSSFLKEFDEFSCSETVQVMEEIFEQNFSSRTALTTSNLRAVHMSSFRLYTSSEVLVTTKSLPVKTNGRKLQREAARNDQRSYDGGSHA</sequence>
<name>A0A564XXQ7_HYMDI</name>
<proteinExistence type="predicted"/>
<dbReference type="EMBL" id="CABIJS010000011">
    <property type="protein sequence ID" value="VUZ39023.1"/>
    <property type="molecule type" value="Genomic_DNA"/>
</dbReference>